<gene>
    <name evidence="1" type="ORF">ABVK25_007692</name>
</gene>
<dbReference type="Proteomes" id="UP001590951">
    <property type="component" value="Unassembled WGS sequence"/>
</dbReference>
<accession>A0ABR4B2N2</accession>
<keyword evidence="2" id="KW-1185">Reference proteome</keyword>
<evidence type="ECO:0000313" key="2">
    <source>
        <dbReference type="Proteomes" id="UP001590951"/>
    </source>
</evidence>
<sequence>MMIGSGWIHRHIYIPALGVFCRDNISLPVVYLDVIKFCTFAKSIFQITRRNFVVNAHILLSVPWNSVDRQFGTVKGQFRPTPKVYRERFRSTLENLPESLTAIFKRIS</sequence>
<protein>
    <submittedName>
        <fullName evidence="1">Uncharacterized protein</fullName>
    </submittedName>
</protein>
<dbReference type="EMBL" id="JBHFEH010000030">
    <property type="protein sequence ID" value="KAL2052000.1"/>
    <property type="molecule type" value="Genomic_DNA"/>
</dbReference>
<organism evidence="1 2">
    <name type="scientific">Lepraria finkii</name>
    <dbReference type="NCBI Taxonomy" id="1340010"/>
    <lineage>
        <taxon>Eukaryota</taxon>
        <taxon>Fungi</taxon>
        <taxon>Dikarya</taxon>
        <taxon>Ascomycota</taxon>
        <taxon>Pezizomycotina</taxon>
        <taxon>Lecanoromycetes</taxon>
        <taxon>OSLEUM clade</taxon>
        <taxon>Lecanoromycetidae</taxon>
        <taxon>Lecanorales</taxon>
        <taxon>Lecanorineae</taxon>
        <taxon>Stereocaulaceae</taxon>
        <taxon>Lepraria</taxon>
    </lineage>
</organism>
<name>A0ABR4B2N2_9LECA</name>
<comment type="caution">
    <text evidence="1">The sequence shown here is derived from an EMBL/GenBank/DDBJ whole genome shotgun (WGS) entry which is preliminary data.</text>
</comment>
<reference evidence="1 2" key="1">
    <citation type="submission" date="2024-09" db="EMBL/GenBank/DDBJ databases">
        <title>Rethinking Asexuality: The Enigmatic Case of Functional Sexual Genes in Lepraria (Stereocaulaceae).</title>
        <authorList>
            <person name="Doellman M."/>
            <person name="Sun Y."/>
            <person name="Barcenas-Pena A."/>
            <person name="Lumbsch H.T."/>
            <person name="Grewe F."/>
        </authorList>
    </citation>
    <scope>NUCLEOTIDE SEQUENCE [LARGE SCALE GENOMIC DNA]</scope>
    <source>
        <strain evidence="1 2">Grewe 0041</strain>
    </source>
</reference>
<proteinExistence type="predicted"/>
<evidence type="ECO:0000313" key="1">
    <source>
        <dbReference type="EMBL" id="KAL2052000.1"/>
    </source>
</evidence>